<name>A0AAU7ANU8_9ACTN</name>
<reference evidence="1" key="1">
    <citation type="submission" date="2022-12" db="EMBL/GenBank/DDBJ databases">
        <title>Paraconexibacter alkalitolerans sp. nov. and Baekduia alba sp. nov., isolated from soil and emended description of the genera Paraconexibacter (Chun et al., 2020) and Baekduia (An et al., 2020).</title>
        <authorList>
            <person name="Vieira S."/>
            <person name="Huber K.J."/>
            <person name="Geppert A."/>
            <person name="Wolf J."/>
            <person name="Neumann-Schaal M."/>
            <person name="Muesken M."/>
            <person name="Overmann J."/>
        </authorList>
    </citation>
    <scope>NUCLEOTIDE SEQUENCE</scope>
    <source>
        <strain evidence="1">AEG42_29</strain>
    </source>
</reference>
<dbReference type="KEGG" id="parq:DSM112329_00058"/>
<proteinExistence type="predicted"/>
<evidence type="ECO:0008006" key="2">
    <source>
        <dbReference type="Google" id="ProtNLM"/>
    </source>
</evidence>
<sequence length="40" mass="4446">MTRLPDAEPLGEALRWLACPLEVARLRLPTSATLNRKASQ</sequence>
<evidence type="ECO:0000313" key="1">
    <source>
        <dbReference type="EMBL" id="XAY03246.1"/>
    </source>
</evidence>
<protein>
    <recommendedName>
        <fullName evidence="2">Trm112 family protein</fullName>
    </recommendedName>
</protein>
<dbReference type="EMBL" id="CP114014">
    <property type="protein sequence ID" value="XAY03246.1"/>
    <property type="molecule type" value="Genomic_DNA"/>
</dbReference>
<accession>A0AAU7ANU8</accession>
<organism evidence="1">
    <name type="scientific">Paraconexibacter sp. AEG42_29</name>
    <dbReference type="NCBI Taxonomy" id="2997339"/>
    <lineage>
        <taxon>Bacteria</taxon>
        <taxon>Bacillati</taxon>
        <taxon>Actinomycetota</taxon>
        <taxon>Thermoleophilia</taxon>
        <taxon>Solirubrobacterales</taxon>
        <taxon>Paraconexibacteraceae</taxon>
        <taxon>Paraconexibacter</taxon>
    </lineage>
</organism>
<dbReference type="AlphaFoldDB" id="A0AAU7ANU8"/>
<gene>
    <name evidence="1" type="ORF">DSM112329_00058</name>
</gene>